<dbReference type="RefSeq" id="XP_022719740.1">
    <property type="nucleotide sequence ID" value="XM_022864005.1"/>
</dbReference>
<sequence>MFPSLESIILESCSNLRSFYLGHDTVEYPCLTELTVEGCPKMIAFATSSLREQNIKTNGIAPFFSYKVVFPNLRKLVIVGNGYWTTIWDDKLTFDSSCELTLLVVKNCERLLNVFSFHMMGKLDKLENLQILNCESLIEVIGLDHGLNSTESTILFIFPKIRFLILRWLPKLKNFYSRSHTTRWPSLKQLEVTGCDNVEILAREYLSFSETFGESQLEIIPSEQPLFWVTKDTFSNLKCLLLGANGIMTEICHGQLPAQYFCQLTDLRLRNIPNISATILNSFIQSLPNLGSLVVREAPFNEIFQCEGLEGEEEHPGAPARLTELILIELPELTHLWKEEYQAGEVFNNLRILEVWKCDKLENLVPSSVYFKNLTTLLVSNCHRLKNLVALPTAKSMVVLKKMRITDCQMIEEIIAHGSDDVMDGILFSQLESLELGCLPSLSSFCSGNYAFGFPSLEELIMRQCPKMEIFTKGELSTPMLRGIQSTKGQYVGHWEGNLNAIVQQLFTEKVFPSLEDLELSSINIQRIWHKRLLATPSCARYLTCLTIEGCHNLNCTFSSSMMESFAQLKRLNIVNCENVEKVILIEGLAKEELMSQKLFRTLEFLLLKDLPKLTRFCHGSYFEFPLLRILRIESCLTLDTFVSDAQGNDSEIASPTLFNEKVIIHYFVLSVSLLSLH</sequence>
<dbReference type="Gene3D" id="3.80.10.10">
    <property type="entry name" value="Ribonuclease Inhibitor"/>
    <property type="match status" value="3"/>
</dbReference>
<dbReference type="Pfam" id="PF23247">
    <property type="entry name" value="LRR_RPS2"/>
    <property type="match status" value="4"/>
</dbReference>
<keyword evidence="1" id="KW-0611">Plant defense</keyword>
<dbReference type="PANTHER" id="PTHR33463">
    <property type="entry name" value="NB-ARC DOMAIN-CONTAINING PROTEIN-RELATED"/>
    <property type="match status" value="1"/>
</dbReference>
<dbReference type="AlphaFoldDB" id="A0A6P5WUC3"/>
<dbReference type="SUPFAM" id="SSF52047">
    <property type="entry name" value="RNI-like"/>
    <property type="match status" value="2"/>
</dbReference>
<feature type="domain" description="Disease resistance protein At4g27190-like leucine-rich repeats" evidence="2">
    <location>
        <begin position="83"/>
        <end position="200"/>
    </location>
</feature>
<keyword evidence="3" id="KW-1185">Reference proteome</keyword>
<proteinExistence type="predicted"/>
<dbReference type="PANTHER" id="PTHR33463:SF167">
    <property type="entry name" value="PUTATIVE-RELATED"/>
    <property type="match status" value="1"/>
</dbReference>
<dbReference type="KEGG" id="dzi:111277589"/>
<dbReference type="InterPro" id="IPR050905">
    <property type="entry name" value="Plant_NBS-LRR"/>
</dbReference>
<evidence type="ECO:0000256" key="1">
    <source>
        <dbReference type="ARBA" id="ARBA00022821"/>
    </source>
</evidence>
<reference evidence="4" key="1">
    <citation type="submission" date="2025-08" db="UniProtKB">
        <authorList>
            <consortium name="RefSeq"/>
        </authorList>
    </citation>
    <scope>IDENTIFICATION</scope>
    <source>
        <tissue evidence="4">Fruit stalk</tissue>
    </source>
</reference>
<organism evidence="3 4">
    <name type="scientific">Durio zibethinus</name>
    <name type="common">Durian</name>
    <dbReference type="NCBI Taxonomy" id="66656"/>
    <lineage>
        <taxon>Eukaryota</taxon>
        <taxon>Viridiplantae</taxon>
        <taxon>Streptophyta</taxon>
        <taxon>Embryophyta</taxon>
        <taxon>Tracheophyta</taxon>
        <taxon>Spermatophyta</taxon>
        <taxon>Magnoliopsida</taxon>
        <taxon>eudicotyledons</taxon>
        <taxon>Gunneridae</taxon>
        <taxon>Pentapetalae</taxon>
        <taxon>rosids</taxon>
        <taxon>malvids</taxon>
        <taxon>Malvales</taxon>
        <taxon>Malvaceae</taxon>
        <taxon>Helicteroideae</taxon>
        <taxon>Durio</taxon>
    </lineage>
</organism>
<feature type="domain" description="Disease resistance protein At4g27190-like leucine-rich repeats" evidence="2">
    <location>
        <begin position="515"/>
        <end position="642"/>
    </location>
</feature>
<dbReference type="GeneID" id="111277589"/>
<dbReference type="InterPro" id="IPR032675">
    <property type="entry name" value="LRR_dom_sf"/>
</dbReference>
<feature type="domain" description="Disease resistance protein At4g27190-like leucine-rich repeats" evidence="2">
    <location>
        <begin position="243"/>
        <end position="369"/>
    </location>
</feature>
<dbReference type="Proteomes" id="UP000515121">
    <property type="component" value="Unplaced"/>
</dbReference>
<name>A0A6P5WUC3_DURZI</name>
<dbReference type="InterPro" id="IPR057135">
    <property type="entry name" value="At4g27190-like_LRR"/>
</dbReference>
<evidence type="ECO:0000313" key="3">
    <source>
        <dbReference type="Proteomes" id="UP000515121"/>
    </source>
</evidence>
<feature type="domain" description="Disease resistance protein At4g27190-like leucine-rich repeats" evidence="2">
    <location>
        <begin position="370"/>
        <end position="469"/>
    </location>
</feature>
<evidence type="ECO:0000313" key="4">
    <source>
        <dbReference type="RefSeq" id="XP_022719740.1"/>
    </source>
</evidence>
<protein>
    <submittedName>
        <fullName evidence="4">Uncharacterized protein LOC111277589</fullName>
    </submittedName>
</protein>
<dbReference type="OrthoDB" id="997457at2759"/>
<evidence type="ECO:0000259" key="2">
    <source>
        <dbReference type="Pfam" id="PF23247"/>
    </source>
</evidence>
<accession>A0A6P5WUC3</accession>
<gene>
    <name evidence="4" type="primary">LOC111277589</name>
</gene>